<dbReference type="CDD" id="cd02139">
    <property type="entry name" value="nitroreductase"/>
    <property type="match status" value="1"/>
</dbReference>
<comment type="caution">
    <text evidence="4">The sequence shown here is derived from an EMBL/GenBank/DDBJ whole genome shotgun (WGS) entry which is preliminary data.</text>
</comment>
<dbReference type="InterPro" id="IPR000415">
    <property type="entry name" value="Nitroreductase-like"/>
</dbReference>
<dbReference type="Pfam" id="PF00881">
    <property type="entry name" value="Nitroreductase"/>
    <property type="match status" value="1"/>
</dbReference>
<evidence type="ECO:0000259" key="3">
    <source>
        <dbReference type="Pfam" id="PF00881"/>
    </source>
</evidence>
<keyword evidence="2" id="KW-0560">Oxidoreductase</keyword>
<comment type="similarity">
    <text evidence="1">Belongs to the nitroreductase family.</text>
</comment>
<evidence type="ECO:0000313" key="4">
    <source>
        <dbReference type="EMBL" id="HER43506.1"/>
    </source>
</evidence>
<dbReference type="GO" id="GO:0016491">
    <property type="term" value="F:oxidoreductase activity"/>
    <property type="evidence" value="ECO:0007669"/>
    <property type="project" value="UniProtKB-KW"/>
</dbReference>
<dbReference type="PANTHER" id="PTHR43673:SF10">
    <property type="entry name" value="NADH DEHYDROGENASE_NAD(P)H NITROREDUCTASE XCC3605-RELATED"/>
    <property type="match status" value="1"/>
</dbReference>
<organism evidence="4">
    <name type="scientific">Eiseniibacteriota bacterium</name>
    <dbReference type="NCBI Taxonomy" id="2212470"/>
    <lineage>
        <taxon>Bacteria</taxon>
        <taxon>Candidatus Eiseniibacteriota</taxon>
    </lineage>
</organism>
<gene>
    <name evidence="4" type="ORF">ENO08_03505</name>
</gene>
<dbReference type="EMBL" id="DSEC01000247">
    <property type="protein sequence ID" value="HER43506.1"/>
    <property type="molecule type" value="Genomic_DNA"/>
</dbReference>
<evidence type="ECO:0000256" key="2">
    <source>
        <dbReference type="ARBA" id="ARBA00023002"/>
    </source>
</evidence>
<reference evidence="4" key="1">
    <citation type="journal article" date="2020" name="mSystems">
        <title>Genome- and Community-Level Interaction Insights into Carbon Utilization and Element Cycling Functions of Hydrothermarchaeota in Hydrothermal Sediment.</title>
        <authorList>
            <person name="Zhou Z."/>
            <person name="Liu Y."/>
            <person name="Xu W."/>
            <person name="Pan J."/>
            <person name="Luo Z.H."/>
            <person name="Li M."/>
        </authorList>
    </citation>
    <scope>NUCLEOTIDE SEQUENCE [LARGE SCALE GENOMIC DNA]</scope>
    <source>
        <strain evidence="4">SpSt-1233</strain>
    </source>
</reference>
<accession>A0A7V2AUK9</accession>
<evidence type="ECO:0000256" key="1">
    <source>
        <dbReference type="ARBA" id="ARBA00007118"/>
    </source>
</evidence>
<dbReference type="PANTHER" id="PTHR43673">
    <property type="entry name" value="NAD(P)H NITROREDUCTASE YDGI-RELATED"/>
    <property type="match status" value="1"/>
</dbReference>
<dbReference type="AlphaFoldDB" id="A0A7V2AUK9"/>
<name>A0A7V2AUK9_UNCEI</name>
<dbReference type="SUPFAM" id="SSF55469">
    <property type="entry name" value="FMN-dependent nitroreductase-like"/>
    <property type="match status" value="1"/>
</dbReference>
<sequence length="176" mass="19655">MDIYEAIKERTSIRAFKKEDIDETKIERILEAARLAPSGKNGQPWTFIVVRNEETRKKLVPACKNQAFVGEAPVVIVACGHEEKAYQKMGGYWNSTPVDIGIALEHLMLAAAAEGLGTCWIGAFIEAEVKEILGIPDGVKIVALTPVGYPAAEKTRRPRKNLDEIVMYEKWERRGD</sequence>
<feature type="domain" description="Nitroreductase" evidence="3">
    <location>
        <begin position="63"/>
        <end position="149"/>
    </location>
</feature>
<protein>
    <submittedName>
        <fullName evidence="4">Nitroreductase</fullName>
    </submittedName>
</protein>
<dbReference type="InterPro" id="IPR029479">
    <property type="entry name" value="Nitroreductase"/>
</dbReference>
<dbReference type="Gene3D" id="3.40.109.10">
    <property type="entry name" value="NADH Oxidase"/>
    <property type="match status" value="1"/>
</dbReference>
<dbReference type="Proteomes" id="UP000886069">
    <property type="component" value="Unassembled WGS sequence"/>
</dbReference>
<proteinExistence type="inferred from homology"/>